<protein>
    <recommendedName>
        <fullName evidence="4">AG1 protein</fullName>
    </recommendedName>
</protein>
<evidence type="ECO:0008006" key="4">
    <source>
        <dbReference type="Google" id="ProtNLM"/>
    </source>
</evidence>
<feature type="region of interest" description="Disordered" evidence="1">
    <location>
        <begin position="29"/>
        <end position="52"/>
    </location>
</feature>
<evidence type="ECO:0000256" key="1">
    <source>
        <dbReference type="SAM" id="MobiDB-lite"/>
    </source>
</evidence>
<name>A0ABN3IIM2_9ACTN</name>
<dbReference type="Proteomes" id="UP001500058">
    <property type="component" value="Unassembled WGS sequence"/>
</dbReference>
<dbReference type="EMBL" id="BAAATJ010000017">
    <property type="protein sequence ID" value="GAA2405814.1"/>
    <property type="molecule type" value="Genomic_DNA"/>
</dbReference>
<feature type="compositionally biased region" description="Basic and acidic residues" evidence="1">
    <location>
        <begin position="29"/>
        <end position="40"/>
    </location>
</feature>
<dbReference type="RefSeq" id="WP_344632172.1">
    <property type="nucleotide sequence ID" value="NZ_BAAATJ010000017.1"/>
</dbReference>
<accession>A0ABN3IIM2</accession>
<comment type="caution">
    <text evidence="2">The sequence shown here is derived from an EMBL/GenBank/DDBJ whole genome shotgun (WGS) entry which is preliminary data.</text>
</comment>
<organism evidence="2 3">
    <name type="scientific">Streptomyces glaucosporus</name>
    <dbReference type="NCBI Taxonomy" id="284044"/>
    <lineage>
        <taxon>Bacteria</taxon>
        <taxon>Bacillati</taxon>
        <taxon>Actinomycetota</taxon>
        <taxon>Actinomycetes</taxon>
        <taxon>Kitasatosporales</taxon>
        <taxon>Streptomycetaceae</taxon>
        <taxon>Streptomyces</taxon>
    </lineage>
</organism>
<evidence type="ECO:0000313" key="2">
    <source>
        <dbReference type="EMBL" id="GAA2405814.1"/>
    </source>
</evidence>
<keyword evidence="3" id="KW-1185">Reference proteome</keyword>
<reference evidence="2 3" key="1">
    <citation type="journal article" date="2019" name="Int. J. Syst. Evol. Microbiol.">
        <title>The Global Catalogue of Microorganisms (GCM) 10K type strain sequencing project: providing services to taxonomists for standard genome sequencing and annotation.</title>
        <authorList>
            <consortium name="The Broad Institute Genomics Platform"/>
            <consortium name="The Broad Institute Genome Sequencing Center for Infectious Disease"/>
            <person name="Wu L."/>
            <person name="Ma J."/>
        </authorList>
    </citation>
    <scope>NUCLEOTIDE SEQUENCE [LARGE SCALE GENOMIC DNA]</scope>
    <source>
        <strain evidence="2 3">JCM 6921</strain>
    </source>
</reference>
<sequence>MAKGSSHGGGYVSFDDEWNQLVAAAAERKSTQMQLNRHDGGGGGGGHAATSDGELTVKQKDLAEIGDAAFDLYERLRKDGEHARESSAGAASDLGMDFEIGGALRHVNTRWQEQLRSLTDACAHISNHLEYTNKAHANHEQHISSVFNSLTTLDQGFDERTRRQ</sequence>
<gene>
    <name evidence="2" type="ORF">GCM10010420_37150</name>
</gene>
<proteinExistence type="predicted"/>
<evidence type="ECO:0000313" key="3">
    <source>
        <dbReference type="Proteomes" id="UP001500058"/>
    </source>
</evidence>